<dbReference type="EMBL" id="CZBY01000001">
    <property type="protein sequence ID" value="CUQ80611.1"/>
    <property type="molecule type" value="Genomic_DNA"/>
</dbReference>
<protein>
    <submittedName>
        <fullName evidence="1">Uncharacterized protein</fullName>
    </submittedName>
</protein>
<gene>
    <name evidence="1" type="ORF">ERS852540_00039</name>
</gene>
<name>A0A174Z9C0_9FIRM</name>
<accession>A0A174Z9C0</accession>
<dbReference type="Proteomes" id="UP000095662">
    <property type="component" value="Unassembled WGS sequence"/>
</dbReference>
<sequence>MGNEKYYIAVNAGDRYPLLKTPQDYTEYFNEALSFGDLFDVLRYIEKHGLERIVTAVIKR</sequence>
<evidence type="ECO:0000313" key="2">
    <source>
        <dbReference type="Proteomes" id="UP000095662"/>
    </source>
</evidence>
<reference evidence="1 2" key="1">
    <citation type="submission" date="2015-09" db="EMBL/GenBank/DDBJ databases">
        <authorList>
            <consortium name="Pathogen Informatics"/>
        </authorList>
    </citation>
    <scope>NUCLEOTIDE SEQUENCE [LARGE SCALE GENOMIC DNA]</scope>
    <source>
        <strain evidence="1 2">2789STDY5834928</strain>
    </source>
</reference>
<organism evidence="1 2">
    <name type="scientific">[Eubacterium] siraeum</name>
    <dbReference type="NCBI Taxonomy" id="39492"/>
    <lineage>
        <taxon>Bacteria</taxon>
        <taxon>Bacillati</taxon>
        <taxon>Bacillota</taxon>
        <taxon>Clostridia</taxon>
        <taxon>Eubacteriales</taxon>
        <taxon>Oscillospiraceae</taxon>
        <taxon>Oscillospiraceae incertae sedis</taxon>
    </lineage>
</organism>
<evidence type="ECO:0000313" key="1">
    <source>
        <dbReference type="EMBL" id="CUQ80611.1"/>
    </source>
</evidence>
<dbReference type="AlphaFoldDB" id="A0A174Z9C0"/>
<proteinExistence type="predicted"/>